<comment type="caution">
    <text evidence="2">The sequence shown here is derived from an EMBL/GenBank/DDBJ whole genome shotgun (WGS) entry which is preliminary data.</text>
</comment>
<dbReference type="CDD" id="cd00161">
    <property type="entry name" value="beta-trefoil_Ricin-like"/>
    <property type="match status" value="1"/>
</dbReference>
<proteinExistence type="predicted"/>
<accession>A0ABW6U968</accession>
<dbReference type="Gene3D" id="2.80.10.50">
    <property type="match status" value="1"/>
</dbReference>
<dbReference type="InterPro" id="IPR000772">
    <property type="entry name" value="Ricin_B_lectin"/>
</dbReference>
<gene>
    <name evidence="2" type="ORF">ACFYZM_33615</name>
</gene>
<keyword evidence="3" id="KW-1185">Reference proteome</keyword>
<protein>
    <submittedName>
        <fullName evidence="2">RICIN domain-containing protein</fullName>
    </submittedName>
</protein>
<sequence length="368" mass="40390">MSDLIEGSQYLIKNNKNGLYLTGKPDPDRPEHGTVVMEPLRQGEERLSQQWELRRGNAQGRFMLRNMQRKQSYLHPTGHSGNNHARVEEFVYDADNADTYMWELVKETTADGDAWKLKCVAGGHWLNIRNHSDEAGAEAELYNDPEETHPYRLWKLERVPAAGAGAGVELPLTFSVPTEFQSLDLAATAEENTNLLLERLGKLDPPPPQEEIAHAVLAQQTMYETLTAAGAVYAGVLLAKTPADAAPEQQHLSSVVLTVVARPSELSNENTVTRLARTLGAIHPGAEVGVVRLPFGPVVTLTQDSKIEKPANLLANDDQPTVVRQLHVFVPIPGRLAMADFSIATENLADWDHCVDILAGVCSTIAFA</sequence>
<dbReference type="Pfam" id="PF14200">
    <property type="entry name" value="RicinB_lectin_2"/>
    <property type="match status" value="1"/>
</dbReference>
<evidence type="ECO:0000313" key="3">
    <source>
        <dbReference type="Proteomes" id="UP001602123"/>
    </source>
</evidence>
<evidence type="ECO:0000313" key="2">
    <source>
        <dbReference type="EMBL" id="MFF4221176.1"/>
    </source>
</evidence>
<dbReference type="Proteomes" id="UP001602123">
    <property type="component" value="Unassembled WGS sequence"/>
</dbReference>
<dbReference type="SUPFAM" id="SSF50370">
    <property type="entry name" value="Ricin B-like lectins"/>
    <property type="match status" value="1"/>
</dbReference>
<evidence type="ECO:0000259" key="1">
    <source>
        <dbReference type="Pfam" id="PF14200"/>
    </source>
</evidence>
<dbReference type="EMBL" id="JBIAUT010000021">
    <property type="protein sequence ID" value="MFF4221176.1"/>
    <property type="molecule type" value="Genomic_DNA"/>
</dbReference>
<organism evidence="2 3">
    <name type="scientific">Streptomyces nondiastaticus</name>
    <dbReference type="NCBI Taxonomy" id="3154512"/>
    <lineage>
        <taxon>Bacteria</taxon>
        <taxon>Bacillati</taxon>
        <taxon>Actinomycetota</taxon>
        <taxon>Actinomycetes</taxon>
        <taxon>Kitasatosporales</taxon>
        <taxon>Streptomycetaceae</taxon>
        <taxon>Streptomyces</taxon>
    </lineage>
</organism>
<reference evidence="2 3" key="1">
    <citation type="submission" date="2024-10" db="EMBL/GenBank/DDBJ databases">
        <title>The Natural Products Discovery Center: Release of the First 8490 Sequenced Strains for Exploring Actinobacteria Biosynthetic Diversity.</title>
        <authorList>
            <person name="Kalkreuter E."/>
            <person name="Kautsar S.A."/>
            <person name="Yang D."/>
            <person name="Bader C.D."/>
            <person name="Teijaro C.N."/>
            <person name="Fluegel L."/>
            <person name="Davis C.M."/>
            <person name="Simpson J.R."/>
            <person name="Lauterbach L."/>
            <person name="Steele A.D."/>
            <person name="Gui C."/>
            <person name="Meng S."/>
            <person name="Li G."/>
            <person name="Viehrig K."/>
            <person name="Ye F."/>
            <person name="Su P."/>
            <person name="Kiefer A.F."/>
            <person name="Nichols A."/>
            <person name="Cepeda A.J."/>
            <person name="Yan W."/>
            <person name="Fan B."/>
            <person name="Jiang Y."/>
            <person name="Adhikari A."/>
            <person name="Zheng C.-J."/>
            <person name="Schuster L."/>
            <person name="Cowan T.M."/>
            <person name="Smanski M.J."/>
            <person name="Chevrette M.G."/>
            <person name="De Carvalho L.P.S."/>
            <person name="Shen B."/>
        </authorList>
    </citation>
    <scope>NUCLEOTIDE SEQUENCE [LARGE SCALE GENOMIC DNA]</scope>
    <source>
        <strain evidence="2 3">NPDC001650</strain>
    </source>
</reference>
<feature type="domain" description="Ricin B lectin" evidence="1">
    <location>
        <begin position="48"/>
        <end position="142"/>
    </location>
</feature>
<name>A0ABW6U968_9ACTN</name>
<dbReference type="RefSeq" id="WP_388634462.1">
    <property type="nucleotide sequence ID" value="NZ_JBIAUT010000021.1"/>
</dbReference>
<dbReference type="InterPro" id="IPR035992">
    <property type="entry name" value="Ricin_B-like_lectins"/>
</dbReference>